<name>A0A836BTW4_9CHLO</name>
<dbReference type="CDD" id="cd00143">
    <property type="entry name" value="PP2Cc"/>
    <property type="match status" value="1"/>
</dbReference>
<dbReference type="SMART" id="SM00331">
    <property type="entry name" value="PP2C_SIG"/>
    <property type="match status" value="1"/>
</dbReference>
<reference evidence="2" key="1">
    <citation type="journal article" date="2020" name="bioRxiv">
        <title>Comparative genomics of Chlamydomonas.</title>
        <authorList>
            <person name="Craig R.J."/>
            <person name="Hasan A.R."/>
            <person name="Ness R.W."/>
            <person name="Keightley P.D."/>
        </authorList>
    </citation>
    <scope>NUCLEOTIDE SEQUENCE</scope>
    <source>
        <strain evidence="2">CCAP 11/70</strain>
    </source>
</reference>
<protein>
    <recommendedName>
        <fullName evidence="1">PPM-type phosphatase domain-containing protein</fullName>
    </recommendedName>
</protein>
<dbReference type="SMART" id="SM00332">
    <property type="entry name" value="PP2Cc"/>
    <property type="match status" value="1"/>
</dbReference>
<dbReference type="InterPro" id="IPR015655">
    <property type="entry name" value="PP2C"/>
</dbReference>
<proteinExistence type="predicted"/>
<evidence type="ECO:0000313" key="2">
    <source>
        <dbReference type="EMBL" id="KAG2487269.1"/>
    </source>
</evidence>
<dbReference type="Pfam" id="PF00481">
    <property type="entry name" value="PP2C"/>
    <property type="match status" value="1"/>
</dbReference>
<dbReference type="Gene3D" id="3.60.40.10">
    <property type="entry name" value="PPM-type phosphatase domain"/>
    <property type="match status" value="1"/>
</dbReference>
<dbReference type="EMBL" id="JAEHOE010000099">
    <property type="protein sequence ID" value="KAG2487269.1"/>
    <property type="molecule type" value="Genomic_DNA"/>
</dbReference>
<accession>A0A836BTW4</accession>
<organism evidence="2 3">
    <name type="scientific">Edaphochlamys debaryana</name>
    <dbReference type="NCBI Taxonomy" id="47281"/>
    <lineage>
        <taxon>Eukaryota</taxon>
        <taxon>Viridiplantae</taxon>
        <taxon>Chlorophyta</taxon>
        <taxon>core chlorophytes</taxon>
        <taxon>Chlorophyceae</taxon>
        <taxon>CS clade</taxon>
        <taxon>Chlamydomonadales</taxon>
        <taxon>Chlamydomonadales incertae sedis</taxon>
        <taxon>Edaphochlamys</taxon>
    </lineage>
</organism>
<dbReference type="AlphaFoldDB" id="A0A836BTW4"/>
<gene>
    <name evidence="2" type="ORF">HYH03_014110</name>
</gene>
<evidence type="ECO:0000259" key="1">
    <source>
        <dbReference type="PROSITE" id="PS51746"/>
    </source>
</evidence>
<dbReference type="InterPro" id="IPR001932">
    <property type="entry name" value="PPM-type_phosphatase-like_dom"/>
</dbReference>
<dbReference type="Proteomes" id="UP000612055">
    <property type="component" value="Unassembled WGS sequence"/>
</dbReference>
<keyword evidence="3" id="KW-1185">Reference proteome</keyword>
<evidence type="ECO:0000313" key="3">
    <source>
        <dbReference type="Proteomes" id="UP000612055"/>
    </source>
</evidence>
<dbReference type="OrthoDB" id="10264738at2759"/>
<dbReference type="PROSITE" id="PS51746">
    <property type="entry name" value="PPM_2"/>
    <property type="match status" value="1"/>
</dbReference>
<feature type="domain" description="PPM-type phosphatase" evidence="1">
    <location>
        <begin position="20"/>
        <end position="285"/>
    </location>
</feature>
<dbReference type="InterPro" id="IPR036457">
    <property type="entry name" value="PPM-type-like_dom_sf"/>
</dbReference>
<sequence length="646" mass="64943">MVVGQVPPAESGACLALPIAVAVHVVPHPTRPNEDTFCVASVRLPESVAGNGATLLAGVYDGHGGLDASGFLASSLHSYVEAAAATAEGAEDVPAVLQAAFSAAETGFAPKSDNVGSTATVALLAPGNHITVANVGDSRALLLRRSGEVLSLTEDHRPKRADERARILSCGGEILWNEGERVMGVLGTTRAFGDRDLKAFGVISEPEITTVARTDDDDLLILATDGVFNVQTNREVADVARRIVARATERGATRAAAVRMAASAIGRFSRDRNSKDDITVLVLDLAAGTPATTPGPPLCFSSLQMAPASFAPPHHLPGLAGSHGAGTCCAGLAGAPAAQPPQMPTLMRTKATGAYGTYGMPATPHTPYSPLPLAPVQAPVACSLSPPAPVLAGAWGAGAVPWPPLPFHCAQPLLGMVQAAAHAAASDCGGGACAGRPLQPPHPYFAPFTLQPSLPVSGEPSPFICASGAGGGRCGWSGTPLPPHASPLPPRPTSASDCRATVSSRLVAAISSATGMMAHAPHALHGLHCQLAPGAPGADDWAAALLAASYSRRSLSETSVGQGSERRVSASECSSTAASGSVVLCSGGSMAGHAFVAGSGFPMCADRQPSTALLPAAGSGTGFAMGLARTKSLAATAGMQVDPAAN</sequence>
<dbReference type="GO" id="GO:0004722">
    <property type="term" value="F:protein serine/threonine phosphatase activity"/>
    <property type="evidence" value="ECO:0007669"/>
    <property type="project" value="InterPro"/>
</dbReference>
<comment type="caution">
    <text evidence="2">The sequence shown here is derived from an EMBL/GenBank/DDBJ whole genome shotgun (WGS) entry which is preliminary data.</text>
</comment>
<dbReference type="SUPFAM" id="SSF81606">
    <property type="entry name" value="PP2C-like"/>
    <property type="match status" value="1"/>
</dbReference>
<dbReference type="PANTHER" id="PTHR47992">
    <property type="entry name" value="PROTEIN PHOSPHATASE"/>
    <property type="match status" value="1"/>
</dbReference>